<dbReference type="InterPro" id="IPR013783">
    <property type="entry name" value="Ig-like_fold"/>
</dbReference>
<dbReference type="Proteomes" id="UP000005744">
    <property type="component" value="Unassembled WGS sequence"/>
</dbReference>
<accession>I3CGG3</accession>
<dbReference type="RefSeq" id="WP_002685879.1">
    <property type="nucleotide sequence ID" value="NZ_JH600070.1"/>
</dbReference>
<dbReference type="AlphaFoldDB" id="I3CGG3"/>
<name>I3CGG3_9GAMM</name>
<dbReference type="STRING" id="395493.BegalDRAFT_1832"/>
<organism evidence="1 2">
    <name type="scientific">Beggiatoa alba B18LD</name>
    <dbReference type="NCBI Taxonomy" id="395493"/>
    <lineage>
        <taxon>Bacteria</taxon>
        <taxon>Pseudomonadati</taxon>
        <taxon>Pseudomonadota</taxon>
        <taxon>Gammaproteobacteria</taxon>
        <taxon>Thiotrichales</taxon>
        <taxon>Thiotrichaceae</taxon>
        <taxon>Beggiatoa</taxon>
    </lineage>
</organism>
<protein>
    <recommendedName>
        <fullName evidence="3">Fibronectin type-III domain-containing protein</fullName>
    </recommendedName>
</protein>
<dbReference type="EMBL" id="JH600070">
    <property type="protein sequence ID" value="EIJ42706.1"/>
    <property type="molecule type" value="Genomic_DNA"/>
</dbReference>
<evidence type="ECO:0008006" key="3">
    <source>
        <dbReference type="Google" id="ProtNLM"/>
    </source>
</evidence>
<evidence type="ECO:0000313" key="1">
    <source>
        <dbReference type="EMBL" id="EIJ42706.1"/>
    </source>
</evidence>
<dbReference type="Gene3D" id="2.60.40.10">
    <property type="entry name" value="Immunoglobulins"/>
    <property type="match status" value="1"/>
</dbReference>
<gene>
    <name evidence="1" type="ORF">BegalDRAFT_1832</name>
</gene>
<dbReference type="OrthoDB" id="5957721at2"/>
<keyword evidence="2" id="KW-1185">Reference proteome</keyword>
<dbReference type="HOGENOM" id="CLU_737055_0_0_6"/>
<evidence type="ECO:0000313" key="2">
    <source>
        <dbReference type="Proteomes" id="UP000005744"/>
    </source>
</evidence>
<proteinExistence type="predicted"/>
<sequence>MQERLKQALPLFFTLGLTAGVQFDALAVELQTDGGTCTVTNTAIGGGTTTAVLTTNLPAGVACTRQYWTFDNTTNCSNATLTFSSFGGFPIPHFFIPNVYKLVCSNVAPAGTNNTDYFTNTNFNAGASTVASANFVGGANPNGIIIFNSVTFTSTTLNSCVLCSTQENQNPSGGAGGAGGDLLVTLSSFNAISLPDSVKLTWKTAFELDNAGFHIWRSDSKDGTYQRLTSALIPADGVGSAYGFTDNTTIVGQRYYYKLEDIDLHGVSTFHEPITAMPNAITILSPADNSTADKTQSPTLAWTTESYTGFKLQYSVDNGQTVYELPATSTFTPPFNDWQTLVEQLPKPTNLIWRVVGQDEVGNQAYSEIQHLTIE</sequence>
<reference evidence="1 2" key="1">
    <citation type="submission" date="2011-11" db="EMBL/GenBank/DDBJ databases">
        <title>Improved High-Quality Draft sequence of Beggiatoa alba B18lD.</title>
        <authorList>
            <consortium name="US DOE Joint Genome Institute"/>
            <person name="Lucas S."/>
            <person name="Han J."/>
            <person name="Lapidus A."/>
            <person name="Cheng J.-F."/>
            <person name="Goodwin L."/>
            <person name="Pitluck S."/>
            <person name="Peters L."/>
            <person name="Mikhailova N."/>
            <person name="Held B."/>
            <person name="Detter J.C."/>
            <person name="Han C."/>
            <person name="Tapia R."/>
            <person name="Land M."/>
            <person name="Hauser L."/>
            <person name="Kyrpides N."/>
            <person name="Ivanova N."/>
            <person name="Pagani I."/>
            <person name="Samuel K."/>
            <person name="Teske A."/>
            <person name="Mueller J."/>
            <person name="Woyke T."/>
        </authorList>
    </citation>
    <scope>NUCLEOTIDE SEQUENCE [LARGE SCALE GENOMIC DNA]</scope>
    <source>
        <strain evidence="1 2">B18LD</strain>
    </source>
</reference>